<evidence type="ECO:0000256" key="11">
    <source>
        <dbReference type="SAM" id="Phobius"/>
    </source>
</evidence>
<dbReference type="SUPFAM" id="SSF81321">
    <property type="entry name" value="Family A G protein-coupled receptor-like"/>
    <property type="match status" value="1"/>
</dbReference>
<keyword evidence="6 11" id="KW-0472">Membrane</keyword>
<comment type="subcellular location">
    <subcellularLocation>
        <location evidence="1">Membrane</location>
        <topology evidence="1">Multi-pass membrane protein</topology>
    </subcellularLocation>
</comment>
<keyword evidence="5 9" id="KW-0297">G-protein coupled receptor</keyword>
<evidence type="ECO:0000259" key="12">
    <source>
        <dbReference type="PROSITE" id="PS50262"/>
    </source>
</evidence>
<evidence type="ECO:0000313" key="14">
    <source>
        <dbReference type="RefSeq" id="XP_034102979.1"/>
    </source>
</evidence>
<feature type="region of interest" description="Disordered" evidence="10">
    <location>
        <begin position="290"/>
        <end position="382"/>
    </location>
</feature>
<organism evidence="13 14">
    <name type="scientific">Drosophila albomicans</name>
    <name type="common">Fruit fly</name>
    <dbReference type="NCBI Taxonomy" id="7291"/>
    <lineage>
        <taxon>Eukaryota</taxon>
        <taxon>Metazoa</taxon>
        <taxon>Ecdysozoa</taxon>
        <taxon>Arthropoda</taxon>
        <taxon>Hexapoda</taxon>
        <taxon>Insecta</taxon>
        <taxon>Pterygota</taxon>
        <taxon>Neoptera</taxon>
        <taxon>Endopterygota</taxon>
        <taxon>Diptera</taxon>
        <taxon>Brachycera</taxon>
        <taxon>Muscomorpha</taxon>
        <taxon>Ephydroidea</taxon>
        <taxon>Drosophilidae</taxon>
        <taxon>Drosophila</taxon>
    </lineage>
</organism>
<dbReference type="PANTHER" id="PTHR24243">
    <property type="entry name" value="G-PROTEIN COUPLED RECEPTOR"/>
    <property type="match status" value="1"/>
</dbReference>
<protein>
    <submittedName>
        <fullName evidence="14">Uncharacterized protein LOC117567241 isoform X1</fullName>
    </submittedName>
</protein>
<feature type="transmembrane region" description="Helical" evidence="11">
    <location>
        <begin position="162"/>
        <end position="180"/>
    </location>
</feature>
<feature type="transmembrane region" description="Helical" evidence="11">
    <location>
        <begin position="255"/>
        <end position="280"/>
    </location>
</feature>
<dbReference type="Proteomes" id="UP000515160">
    <property type="component" value="Chromosome 3"/>
</dbReference>
<dbReference type="PANTHER" id="PTHR24243:SF230">
    <property type="entry name" value="G-PROTEIN COUPLED RECEPTORS FAMILY 1 PROFILE DOMAIN-CONTAINING PROTEIN"/>
    <property type="match status" value="1"/>
</dbReference>
<evidence type="ECO:0000256" key="9">
    <source>
        <dbReference type="RuleBase" id="RU000688"/>
    </source>
</evidence>
<name>A0A6P8WIU0_DROAB</name>
<dbReference type="GeneID" id="117567241"/>
<keyword evidence="4 11" id="KW-1133">Transmembrane helix</keyword>
<dbReference type="CTD" id="39127"/>
<gene>
    <name evidence="14" type="primary">LOC117567241</name>
</gene>
<proteinExistence type="inferred from homology"/>
<keyword evidence="8 9" id="KW-0807">Transducer</keyword>
<comment type="similarity">
    <text evidence="2 9">Belongs to the G-protein coupled receptor 1 family.</text>
</comment>
<dbReference type="InterPro" id="IPR017452">
    <property type="entry name" value="GPCR_Rhodpsn_7TM"/>
</dbReference>
<dbReference type="Gene3D" id="1.20.1070.10">
    <property type="entry name" value="Rhodopsin 7-helix transmembrane proteins"/>
    <property type="match status" value="1"/>
</dbReference>
<dbReference type="PRINTS" id="PR00237">
    <property type="entry name" value="GPCRRHODOPSN"/>
</dbReference>
<evidence type="ECO:0000313" key="13">
    <source>
        <dbReference type="Proteomes" id="UP000515160"/>
    </source>
</evidence>
<feature type="transmembrane region" description="Helical" evidence="11">
    <location>
        <begin position="391"/>
        <end position="411"/>
    </location>
</feature>
<evidence type="ECO:0000256" key="6">
    <source>
        <dbReference type="ARBA" id="ARBA00023136"/>
    </source>
</evidence>
<dbReference type="CDD" id="cd14978">
    <property type="entry name" value="7tmA_FMRFamide_R-like"/>
    <property type="match status" value="1"/>
</dbReference>
<feature type="domain" description="G-protein coupled receptors family 1 profile" evidence="12">
    <location>
        <begin position="102"/>
        <end position="448"/>
    </location>
</feature>
<evidence type="ECO:0000256" key="2">
    <source>
        <dbReference type="ARBA" id="ARBA00010663"/>
    </source>
</evidence>
<feature type="compositionally biased region" description="Polar residues" evidence="10">
    <location>
        <begin position="330"/>
        <end position="346"/>
    </location>
</feature>
<evidence type="ECO:0000256" key="3">
    <source>
        <dbReference type="ARBA" id="ARBA00022692"/>
    </source>
</evidence>
<dbReference type="PROSITE" id="PS00237">
    <property type="entry name" value="G_PROTEIN_RECEP_F1_1"/>
    <property type="match status" value="1"/>
</dbReference>
<reference evidence="14" key="1">
    <citation type="submission" date="2025-08" db="UniProtKB">
        <authorList>
            <consortium name="RefSeq"/>
        </authorList>
    </citation>
    <scope>IDENTIFICATION</scope>
    <source>
        <strain evidence="14">15112-1751.03</strain>
        <tissue evidence="14">Whole Adult</tissue>
    </source>
</reference>
<keyword evidence="3 9" id="KW-0812">Transmembrane</keyword>
<dbReference type="InterPro" id="IPR000276">
    <property type="entry name" value="GPCR_Rhodpsn"/>
</dbReference>
<evidence type="ECO:0000256" key="7">
    <source>
        <dbReference type="ARBA" id="ARBA00023170"/>
    </source>
</evidence>
<evidence type="ECO:0000256" key="1">
    <source>
        <dbReference type="ARBA" id="ARBA00004141"/>
    </source>
</evidence>
<dbReference type="GO" id="GO:0004930">
    <property type="term" value="F:G protein-coupled receptor activity"/>
    <property type="evidence" value="ECO:0007669"/>
    <property type="project" value="UniProtKB-KW"/>
</dbReference>
<feature type="transmembrane region" description="Helical" evidence="11">
    <location>
        <begin position="90"/>
        <end position="111"/>
    </location>
</feature>
<dbReference type="PROSITE" id="PS50262">
    <property type="entry name" value="G_PROTEIN_RECEP_F1_2"/>
    <property type="match status" value="1"/>
</dbReference>
<evidence type="ECO:0000256" key="10">
    <source>
        <dbReference type="SAM" id="MobiDB-lite"/>
    </source>
</evidence>
<evidence type="ECO:0000256" key="8">
    <source>
        <dbReference type="ARBA" id="ARBA00023224"/>
    </source>
</evidence>
<keyword evidence="7 9" id="KW-0675">Receptor</keyword>
<sequence length="510" mass="57979">MDTSNPYEETTTTATATTMAMFNESHIVDISTTTTTIPITTTTDLMELVGNYTNCSNNANMNITEIESDDSEDEEMLRIAFLISDFVNKYYTPIICCTGSIGNILSVFVFFMTKLRKLSSSFYLAALAISDTCFLCGLFVQWLNFLNVNIYNEDYFCQFFTFFSYLASFCSVWFVVAFTVERFIAVMYPLKRQIMCTVRRAKIVLLGLTMAGCVHCVPYILIAKPVYNPKMNVTICDLNTTYKEQLALFNYWDSIVVYAVPFTTITVLNTCTGCTVWKFATVRRTLTMHKMKPQMTNMPTNSTTTASGGGGGTASSSSYRITASLKRQKSTGTHPSGQHSVTRQTEQQQQQQQHQHQHQLEAANSQHHCEITQKPGRRKVQNSSQLKVTKMLLIVSTVFVCLNLPSCLLRIETYWETQTAKTQNTTIVLQYIFNAFFITNFGINFVLYCVSGQNFRKAVLSIFRRVSSAQREGITQVTVSEYCRNTGTSTRRRMMTQHCWNEMHELHPLK</sequence>
<feature type="transmembrane region" description="Helical" evidence="11">
    <location>
        <begin position="431"/>
        <end position="450"/>
    </location>
</feature>
<dbReference type="RefSeq" id="XP_034102979.1">
    <property type="nucleotide sequence ID" value="XM_034247088.2"/>
</dbReference>
<keyword evidence="13" id="KW-1185">Reference proteome</keyword>
<feature type="transmembrane region" description="Helical" evidence="11">
    <location>
        <begin position="123"/>
        <end position="142"/>
    </location>
</feature>
<evidence type="ECO:0000256" key="4">
    <source>
        <dbReference type="ARBA" id="ARBA00022989"/>
    </source>
</evidence>
<dbReference type="Pfam" id="PF00001">
    <property type="entry name" value="7tm_1"/>
    <property type="match status" value="1"/>
</dbReference>
<dbReference type="AlphaFoldDB" id="A0A6P8WIU0"/>
<evidence type="ECO:0000256" key="5">
    <source>
        <dbReference type="ARBA" id="ARBA00023040"/>
    </source>
</evidence>
<accession>A0A6P8WIU0</accession>
<dbReference type="GO" id="GO:0005886">
    <property type="term" value="C:plasma membrane"/>
    <property type="evidence" value="ECO:0007669"/>
    <property type="project" value="TreeGrafter"/>
</dbReference>
<dbReference type="OrthoDB" id="9990906at2759"/>
<feature type="transmembrane region" description="Helical" evidence="11">
    <location>
        <begin position="201"/>
        <end position="222"/>
    </location>
</feature>